<feature type="transmembrane region" description="Helical" evidence="3">
    <location>
        <begin position="38"/>
        <end position="63"/>
    </location>
</feature>
<keyword evidence="3" id="KW-0812">Transmembrane</keyword>
<dbReference type="InterPro" id="IPR027417">
    <property type="entry name" value="P-loop_NTPase"/>
</dbReference>
<dbReference type="Proteomes" id="UP001320831">
    <property type="component" value="Unassembled WGS sequence"/>
</dbReference>
<keyword evidence="5" id="KW-0067">ATP-binding</keyword>
<keyword evidence="5" id="KW-0547">Nucleotide-binding</keyword>
<keyword evidence="6" id="KW-1185">Reference proteome</keyword>
<name>A0ABT2LJA8_9HYPH</name>
<reference evidence="5 6" key="1">
    <citation type="submission" date="2022-09" db="EMBL/GenBank/DDBJ databases">
        <title>Chelativorans salina sp. nov., a novel slightly halophilic bacterium isolated from a saline lake sediment enrichment.</title>
        <authorList>
            <person name="Gao L."/>
            <person name="Fang B.-Z."/>
            <person name="Li W.-J."/>
        </authorList>
    </citation>
    <scope>NUCLEOTIDE SEQUENCE [LARGE SCALE GENOMIC DNA]</scope>
    <source>
        <strain evidence="5 6">EGI FJ00035</strain>
    </source>
</reference>
<feature type="transmembrane region" description="Helical" evidence="3">
    <location>
        <begin position="69"/>
        <end position="92"/>
    </location>
</feature>
<evidence type="ECO:0000256" key="2">
    <source>
        <dbReference type="ARBA" id="ARBA00022448"/>
    </source>
</evidence>
<proteinExistence type="inferred from homology"/>
<dbReference type="SUPFAM" id="SSF52540">
    <property type="entry name" value="P-loop containing nucleoside triphosphate hydrolases"/>
    <property type="match status" value="1"/>
</dbReference>
<comment type="similarity">
    <text evidence="1">Belongs to the ABC transporter superfamily.</text>
</comment>
<dbReference type="EMBL" id="JAOCZP010000002">
    <property type="protein sequence ID" value="MCT7374676.1"/>
    <property type="molecule type" value="Genomic_DNA"/>
</dbReference>
<comment type="caution">
    <text evidence="5">The sequence shown here is derived from an EMBL/GenBank/DDBJ whole genome shotgun (WGS) entry which is preliminary data.</text>
</comment>
<keyword evidence="3" id="KW-1133">Transmembrane helix</keyword>
<evidence type="ECO:0000313" key="5">
    <source>
        <dbReference type="EMBL" id="MCT7374676.1"/>
    </source>
</evidence>
<feature type="domain" description="ABC transporter" evidence="4">
    <location>
        <begin position="274"/>
        <end position="322"/>
    </location>
</feature>
<dbReference type="PANTHER" id="PTHR42788:SF13">
    <property type="entry name" value="ALIPHATIC SULFONATES IMPORT ATP-BINDING PROTEIN SSUB"/>
    <property type="match status" value="1"/>
</dbReference>
<dbReference type="PANTHER" id="PTHR42788">
    <property type="entry name" value="TAURINE IMPORT ATP-BINDING PROTEIN-RELATED"/>
    <property type="match status" value="1"/>
</dbReference>
<keyword evidence="3" id="KW-0472">Membrane</keyword>
<feature type="transmembrane region" description="Helical" evidence="3">
    <location>
        <begin position="148"/>
        <end position="167"/>
    </location>
</feature>
<evidence type="ECO:0000256" key="1">
    <source>
        <dbReference type="ARBA" id="ARBA00005417"/>
    </source>
</evidence>
<dbReference type="InterPro" id="IPR050166">
    <property type="entry name" value="ABC_transporter_ATP-bind"/>
</dbReference>
<feature type="transmembrane region" description="Helical" evidence="3">
    <location>
        <begin position="173"/>
        <end position="191"/>
    </location>
</feature>
<evidence type="ECO:0000256" key="3">
    <source>
        <dbReference type="SAM" id="Phobius"/>
    </source>
</evidence>
<gene>
    <name evidence="5" type="ORF">N5A92_06465</name>
</gene>
<accession>A0ABT2LJA8</accession>
<protein>
    <submittedName>
        <fullName evidence="5">ATP-binding cassette domain-containing protein</fullName>
    </submittedName>
</protein>
<dbReference type="Pfam" id="PF00005">
    <property type="entry name" value="ABC_tran"/>
    <property type="match status" value="1"/>
</dbReference>
<dbReference type="RefSeq" id="WP_260901169.1">
    <property type="nucleotide sequence ID" value="NZ_JAOCZP010000002.1"/>
</dbReference>
<keyword evidence="2" id="KW-0813">Transport</keyword>
<evidence type="ECO:0000259" key="4">
    <source>
        <dbReference type="Pfam" id="PF00005"/>
    </source>
</evidence>
<dbReference type="Gene3D" id="3.40.50.300">
    <property type="entry name" value="P-loop containing nucleotide triphosphate hydrolases"/>
    <property type="match status" value="1"/>
</dbReference>
<dbReference type="GO" id="GO:0005524">
    <property type="term" value="F:ATP binding"/>
    <property type="evidence" value="ECO:0007669"/>
    <property type="project" value="UniProtKB-KW"/>
</dbReference>
<dbReference type="InterPro" id="IPR003439">
    <property type="entry name" value="ABC_transporter-like_ATP-bd"/>
</dbReference>
<organism evidence="5 6">
    <name type="scientific">Chelativorans salis</name>
    <dbReference type="NCBI Taxonomy" id="2978478"/>
    <lineage>
        <taxon>Bacteria</taxon>
        <taxon>Pseudomonadati</taxon>
        <taxon>Pseudomonadota</taxon>
        <taxon>Alphaproteobacteria</taxon>
        <taxon>Hyphomicrobiales</taxon>
        <taxon>Phyllobacteriaceae</taxon>
        <taxon>Chelativorans</taxon>
    </lineage>
</organism>
<evidence type="ECO:0000313" key="6">
    <source>
        <dbReference type="Proteomes" id="UP001320831"/>
    </source>
</evidence>
<sequence length="380" mass="40845">MDETRILFEPYEPSEGPTAGAIGKYIFHPIRSLMRQALLFQLMLSLASSLLFITNFNVLAFAVPSQSIGAFWAASWLIAGVAVTVFLTQLLVQRAQLYLDSLAQEREEILRLSLMWSLRPQFVAAHGPVAAHQLCAVLARSGKAAAEALLFAAGSLSILPMLVLMYIRLPTFLFVVTIAIAILGALPQVVLQLQRHRQHRGLETARAAASGILCRITTNIARLKFITMSAAADGPEEAMASLQPSRLELPASDAVIEACTVDFGFNGVDANLFKNFSLRIAAGHLVAICGASGSGKTTLLELLSGQRQPIDGAVYYKGKRLMGPAPAGFVFADDEFVEARLQASSPAKKRWTGNAWSGHSTAPSYRDGSASSWIPMAASA</sequence>